<comment type="subcellular location">
    <subcellularLocation>
        <location evidence="1">Cell membrane</location>
        <topology evidence="1">Multi-pass membrane protein</topology>
    </subcellularLocation>
</comment>
<feature type="transmembrane region" description="Helical" evidence="8">
    <location>
        <begin position="88"/>
        <end position="110"/>
    </location>
</feature>
<feature type="transmembrane region" description="Helical" evidence="8">
    <location>
        <begin position="393"/>
        <end position="415"/>
    </location>
</feature>
<dbReference type="InterPro" id="IPR050250">
    <property type="entry name" value="Macrolide_Exporter_MacB"/>
</dbReference>
<proteinExistence type="inferred from homology"/>
<dbReference type="GO" id="GO:0022857">
    <property type="term" value="F:transmembrane transporter activity"/>
    <property type="evidence" value="ECO:0007669"/>
    <property type="project" value="TreeGrafter"/>
</dbReference>
<dbReference type="InterPro" id="IPR017800">
    <property type="entry name" value="ADOP"/>
</dbReference>
<keyword evidence="2" id="KW-1003">Cell membrane</keyword>
<feature type="domain" description="ABC3 transporter permease C-terminal" evidence="9">
    <location>
        <begin position="344"/>
        <end position="465"/>
    </location>
</feature>
<evidence type="ECO:0000256" key="2">
    <source>
        <dbReference type="ARBA" id="ARBA00022475"/>
    </source>
</evidence>
<gene>
    <name evidence="11" type="ORF">P8935_21150</name>
</gene>
<dbReference type="PANTHER" id="PTHR30572:SF4">
    <property type="entry name" value="ABC TRANSPORTER PERMEASE YTRF"/>
    <property type="match status" value="1"/>
</dbReference>
<dbReference type="NCBIfam" id="NF038403">
    <property type="entry name" value="perm_prefix_1"/>
    <property type="match status" value="1"/>
</dbReference>
<evidence type="ECO:0000313" key="11">
    <source>
        <dbReference type="EMBL" id="XBH17065.1"/>
    </source>
</evidence>
<feature type="transmembrane region" description="Helical" evidence="8">
    <location>
        <begin position="338"/>
        <end position="361"/>
    </location>
</feature>
<organism evidence="11">
    <name type="scientific">Telmatobacter sp. DSM 110680</name>
    <dbReference type="NCBI Taxonomy" id="3036704"/>
    <lineage>
        <taxon>Bacteria</taxon>
        <taxon>Pseudomonadati</taxon>
        <taxon>Acidobacteriota</taxon>
        <taxon>Terriglobia</taxon>
        <taxon>Terriglobales</taxon>
        <taxon>Acidobacteriaceae</taxon>
        <taxon>Telmatobacter</taxon>
    </lineage>
</organism>
<dbReference type="InterPro" id="IPR025857">
    <property type="entry name" value="MacB_PCD"/>
</dbReference>
<keyword evidence="4 8" id="KW-1133">Transmembrane helix</keyword>
<feature type="transmembrane region" description="Helical" evidence="8">
    <location>
        <begin position="762"/>
        <end position="784"/>
    </location>
</feature>
<protein>
    <submittedName>
        <fullName evidence="11">ABC transporter permease</fullName>
    </submittedName>
</protein>
<evidence type="ECO:0000256" key="6">
    <source>
        <dbReference type="ARBA" id="ARBA00038076"/>
    </source>
</evidence>
<accession>A0AAU7DHF0</accession>
<reference evidence="11" key="1">
    <citation type="submission" date="2023-03" db="EMBL/GenBank/DDBJ databases">
        <title>Edaphobacter sp.</title>
        <authorList>
            <person name="Huber K.J."/>
            <person name="Papendorf J."/>
            <person name="Pilke C."/>
            <person name="Bunk B."/>
            <person name="Sproeer C."/>
            <person name="Pester M."/>
        </authorList>
    </citation>
    <scope>NUCLEOTIDE SEQUENCE</scope>
    <source>
        <strain evidence="11">DSM 110680</strain>
    </source>
</reference>
<evidence type="ECO:0000256" key="8">
    <source>
        <dbReference type="SAM" id="Phobius"/>
    </source>
</evidence>
<dbReference type="Pfam" id="PF12704">
    <property type="entry name" value="MacB_PCD"/>
    <property type="match status" value="2"/>
</dbReference>
<feature type="transmembrane region" description="Helical" evidence="8">
    <location>
        <begin position="819"/>
        <end position="839"/>
    </location>
</feature>
<dbReference type="RefSeq" id="WP_348262297.1">
    <property type="nucleotide sequence ID" value="NZ_CP121196.1"/>
</dbReference>
<dbReference type="EMBL" id="CP121196">
    <property type="protein sequence ID" value="XBH17065.1"/>
    <property type="molecule type" value="Genomic_DNA"/>
</dbReference>
<feature type="transmembrane region" description="Helical" evidence="8">
    <location>
        <begin position="851"/>
        <end position="872"/>
    </location>
</feature>
<dbReference type="InterPro" id="IPR003838">
    <property type="entry name" value="ABC3_permease_C"/>
</dbReference>
<keyword evidence="3 8" id="KW-0812">Transmembrane</keyword>
<feature type="region of interest" description="Disordered" evidence="7">
    <location>
        <begin position="28"/>
        <end position="49"/>
    </location>
</feature>
<evidence type="ECO:0000259" key="10">
    <source>
        <dbReference type="Pfam" id="PF12704"/>
    </source>
</evidence>
<evidence type="ECO:0000256" key="5">
    <source>
        <dbReference type="ARBA" id="ARBA00023136"/>
    </source>
</evidence>
<evidence type="ECO:0000256" key="4">
    <source>
        <dbReference type="ARBA" id="ARBA00022989"/>
    </source>
</evidence>
<dbReference type="GO" id="GO:0005886">
    <property type="term" value="C:plasma membrane"/>
    <property type="evidence" value="ECO:0007669"/>
    <property type="project" value="UniProtKB-SubCell"/>
</dbReference>
<dbReference type="InterPro" id="IPR047928">
    <property type="entry name" value="Perm_prefix_1"/>
</dbReference>
<feature type="transmembrane region" description="Helical" evidence="8">
    <location>
        <begin position="489"/>
        <end position="509"/>
    </location>
</feature>
<dbReference type="PANTHER" id="PTHR30572">
    <property type="entry name" value="MEMBRANE COMPONENT OF TRANSPORTER-RELATED"/>
    <property type="match status" value="1"/>
</dbReference>
<feature type="domain" description="MacB-like periplasmic core" evidence="10">
    <location>
        <begin position="489"/>
        <end position="716"/>
    </location>
</feature>
<dbReference type="Pfam" id="PF02687">
    <property type="entry name" value="FtsX"/>
    <property type="match status" value="2"/>
</dbReference>
<feature type="domain" description="MacB-like periplasmic core" evidence="10">
    <location>
        <begin position="90"/>
        <end position="300"/>
    </location>
</feature>
<evidence type="ECO:0000256" key="3">
    <source>
        <dbReference type="ARBA" id="ARBA00022692"/>
    </source>
</evidence>
<feature type="transmembrane region" description="Helical" evidence="8">
    <location>
        <begin position="435"/>
        <end position="456"/>
    </location>
</feature>
<dbReference type="AlphaFoldDB" id="A0AAU7DHF0"/>
<dbReference type="NCBIfam" id="TIGR03434">
    <property type="entry name" value="ADOP"/>
    <property type="match status" value="1"/>
</dbReference>
<feature type="domain" description="ABC3 transporter permease C-terminal" evidence="9">
    <location>
        <begin position="767"/>
        <end position="880"/>
    </location>
</feature>
<comment type="similarity">
    <text evidence="6">Belongs to the ABC-4 integral membrane protein family.</text>
</comment>
<name>A0AAU7DHF0_9BACT</name>
<evidence type="ECO:0000256" key="1">
    <source>
        <dbReference type="ARBA" id="ARBA00004651"/>
    </source>
</evidence>
<keyword evidence="5 8" id="KW-0472">Membrane</keyword>
<sequence>MSLNRFIHRTQKDEDLAQEIESHLAHEEDANRARGLAPQEAHRQANMRFGNPRTTRERVWNYRSFAMIEAVARDFRFALRALAKTPGFAVISILVIAVAIGVNTAVFSVINTVLLQPLTYPDPQALVALMNTSPRGNFPGASIPRFNLWRQQTSIFQQVAAYDFGGAGLNITGGDHPQQVQGFHVSADYFAMFGAPVILGRTFTADEDSPNGGHVTVLSYSLWKSRYGGNPNIVGTTIQLDGQPFLVVGVIGRGFTTDSPIDLWVPYQFDLNSKDMVTFFTVAARLKPGITIPQADAQLRLAADQFRRLYGNDSLPPNGGFSVTSLQQTMIGDTRGRLFVLLGAVVFVLLIACANIANLLLARSAARKREFATRSALGAGRGQIIRQLLIESLTLSLAGGLLGLVLGFSGVRILLKINPGDIPRIGEDGSGITLDLNILLFTLGISILTGIVFGLVPAISASKTNLAAALNENGSRSGIGFRSGKLRSALVIGEIALTVTLVVGAGLLIRTFMNLQSIDPGFAMQNVISMSMSVSGDRFQKTAPVADVIRAGTDRLLAVPGVLDVGATNCLPMAGGFGMSFDVVGRPKQNAQPTGGAGFSSISYGYFSALKIPLLRGRTLTKQDDAAAPGVVVINQAMARQYWPNSDPLKDRILIGADAGPAFAEQPRQVVGIVGDTHDGGPNADPFPVMYIPIAQMPDLETALNSKVAPIWWIVRSQVDPRTLTTPIAAALREASGGLPVAHIRTMEEIEAQNIARQRLNMLLLTVFGSAGLLMAAIGVYGVMSYSVQQRTQELGVRMALGAQASNLRNMVIRQGMTLTLIGLIIGAGGALWLTRFLASFLFKVKPLDPVAFVATTILLSAVAFLAVWLPAKRATRVDPMTALRIE</sequence>
<evidence type="ECO:0000259" key="9">
    <source>
        <dbReference type="Pfam" id="PF02687"/>
    </source>
</evidence>
<evidence type="ECO:0000256" key="7">
    <source>
        <dbReference type="SAM" id="MobiDB-lite"/>
    </source>
</evidence>